<feature type="transmembrane region" description="Helical" evidence="1">
    <location>
        <begin position="85"/>
        <end position="103"/>
    </location>
</feature>
<keyword evidence="3" id="KW-1185">Reference proteome</keyword>
<accession>A0AA38MAC7</accession>
<reference evidence="2" key="1">
    <citation type="journal article" date="2023" name="G3 (Bethesda)">
        <title>Whole genome assemblies of Zophobas morio and Tenebrio molitor.</title>
        <authorList>
            <person name="Kaur S."/>
            <person name="Stinson S.A."/>
            <person name="diCenzo G.C."/>
        </authorList>
    </citation>
    <scope>NUCLEOTIDE SEQUENCE</scope>
    <source>
        <strain evidence="2">QUZm001</strain>
    </source>
</reference>
<evidence type="ECO:0000313" key="3">
    <source>
        <dbReference type="Proteomes" id="UP001168821"/>
    </source>
</evidence>
<sequence length="107" mass="12244">MVACCGRRKTASLKGPPSSSFIKRQKLVNVFRANEVKMSSVPKFISIEKFVFGDRSFFRRKIAKSFKVLAFVFDRIFARILRGEWGLLVLITHGGILWGGTIIERYD</sequence>
<dbReference type="Proteomes" id="UP001168821">
    <property type="component" value="Unassembled WGS sequence"/>
</dbReference>
<comment type="caution">
    <text evidence="2">The sequence shown here is derived from an EMBL/GenBank/DDBJ whole genome shotgun (WGS) entry which is preliminary data.</text>
</comment>
<gene>
    <name evidence="2" type="ORF">Zmor_021064</name>
</gene>
<proteinExistence type="predicted"/>
<dbReference type="AlphaFoldDB" id="A0AA38MAC7"/>
<name>A0AA38MAC7_9CUCU</name>
<protein>
    <submittedName>
        <fullName evidence="2">Uncharacterized protein</fullName>
    </submittedName>
</protein>
<organism evidence="2 3">
    <name type="scientific">Zophobas morio</name>
    <dbReference type="NCBI Taxonomy" id="2755281"/>
    <lineage>
        <taxon>Eukaryota</taxon>
        <taxon>Metazoa</taxon>
        <taxon>Ecdysozoa</taxon>
        <taxon>Arthropoda</taxon>
        <taxon>Hexapoda</taxon>
        <taxon>Insecta</taxon>
        <taxon>Pterygota</taxon>
        <taxon>Neoptera</taxon>
        <taxon>Endopterygota</taxon>
        <taxon>Coleoptera</taxon>
        <taxon>Polyphaga</taxon>
        <taxon>Cucujiformia</taxon>
        <taxon>Tenebrionidae</taxon>
        <taxon>Zophobas</taxon>
    </lineage>
</organism>
<keyword evidence="1" id="KW-0812">Transmembrane</keyword>
<evidence type="ECO:0000256" key="1">
    <source>
        <dbReference type="SAM" id="Phobius"/>
    </source>
</evidence>
<keyword evidence="1" id="KW-1133">Transmembrane helix</keyword>
<keyword evidence="1" id="KW-0472">Membrane</keyword>
<evidence type="ECO:0000313" key="2">
    <source>
        <dbReference type="EMBL" id="KAJ3649313.1"/>
    </source>
</evidence>
<dbReference type="EMBL" id="JALNTZ010000006">
    <property type="protein sequence ID" value="KAJ3649313.1"/>
    <property type="molecule type" value="Genomic_DNA"/>
</dbReference>